<proteinExistence type="predicted"/>
<comment type="caution">
    <text evidence="2">The sequence shown here is derived from an EMBL/GenBank/DDBJ whole genome shotgun (WGS) entry which is preliminary data.</text>
</comment>
<evidence type="ECO:0000313" key="3">
    <source>
        <dbReference type="Proteomes" id="UP000319210"/>
    </source>
</evidence>
<dbReference type="Proteomes" id="UP000319210">
    <property type="component" value="Unassembled WGS sequence"/>
</dbReference>
<dbReference type="EMBL" id="BJMM01000038">
    <property type="protein sequence ID" value="GEB52907.1"/>
    <property type="molecule type" value="Genomic_DNA"/>
</dbReference>
<gene>
    <name evidence="2" type="ORF">SCA03_54580</name>
</gene>
<feature type="region of interest" description="Disordered" evidence="1">
    <location>
        <begin position="48"/>
        <end position="70"/>
    </location>
</feature>
<evidence type="ECO:0000313" key="2">
    <source>
        <dbReference type="EMBL" id="GEB52907.1"/>
    </source>
</evidence>
<keyword evidence="3" id="KW-1185">Reference proteome</keyword>
<reference evidence="2 3" key="1">
    <citation type="submission" date="2019-06" db="EMBL/GenBank/DDBJ databases">
        <title>Whole genome shotgun sequence of Streptomyces cacaoi subsp. cacaoi NBRC 12748.</title>
        <authorList>
            <person name="Hosoyama A."/>
            <person name="Uohara A."/>
            <person name="Ohji S."/>
            <person name="Ichikawa N."/>
        </authorList>
    </citation>
    <scope>NUCLEOTIDE SEQUENCE [LARGE SCALE GENOMIC DNA]</scope>
    <source>
        <strain evidence="2 3">NBRC 12748</strain>
    </source>
</reference>
<protein>
    <submittedName>
        <fullName evidence="2">Uncharacterized protein</fullName>
    </submittedName>
</protein>
<accession>A0A4Y3R860</accession>
<evidence type="ECO:0000256" key="1">
    <source>
        <dbReference type="SAM" id="MobiDB-lite"/>
    </source>
</evidence>
<name>A0A4Y3R860_STRCI</name>
<organism evidence="2 3">
    <name type="scientific">Streptomyces cacaoi</name>
    <dbReference type="NCBI Taxonomy" id="1898"/>
    <lineage>
        <taxon>Bacteria</taxon>
        <taxon>Bacillati</taxon>
        <taxon>Actinomycetota</taxon>
        <taxon>Actinomycetes</taxon>
        <taxon>Kitasatosporales</taxon>
        <taxon>Streptomycetaceae</taxon>
        <taxon>Streptomyces</taxon>
    </lineage>
</organism>
<dbReference type="AlphaFoldDB" id="A0A4Y3R860"/>
<sequence>MLGHSLVKPSVYFIPIDQATSMRPATTSRIQAMTAPPKTELAGVRRLGSSRYGASRRDRPHRWRVPVPEP</sequence>